<feature type="chain" id="PRO_5017029271" evidence="1">
    <location>
        <begin position="23"/>
        <end position="126"/>
    </location>
</feature>
<protein>
    <submittedName>
        <fullName evidence="2">Uncharacterized protein</fullName>
    </submittedName>
</protein>
<keyword evidence="3" id="KW-1185">Reference proteome</keyword>
<organism evidence="2 3">
    <name type="scientific">Tetradesmus obliquus</name>
    <name type="common">Green alga</name>
    <name type="synonym">Acutodesmus obliquus</name>
    <dbReference type="NCBI Taxonomy" id="3088"/>
    <lineage>
        <taxon>Eukaryota</taxon>
        <taxon>Viridiplantae</taxon>
        <taxon>Chlorophyta</taxon>
        <taxon>core chlorophytes</taxon>
        <taxon>Chlorophyceae</taxon>
        <taxon>CS clade</taxon>
        <taxon>Sphaeropleales</taxon>
        <taxon>Scenedesmaceae</taxon>
        <taxon>Tetradesmus</taxon>
    </lineage>
</organism>
<sequence length="126" mass="13786">MARALLICALVAAAGVVAMSQAVPGIRVVVEFDNTLSRVKGYQAVVNKYMAEKLCRIPEKGVKVIDSKDQSTTFNHKSTVTFFCAGDTKALLSNCKGMWNQHQLKDEIKDHTTPDIEVKKVISCTA</sequence>
<dbReference type="AlphaFoldDB" id="A0A383W3Q3"/>
<keyword evidence="1" id="KW-0732">Signal</keyword>
<name>A0A383W3Q3_TETOB</name>
<evidence type="ECO:0000313" key="2">
    <source>
        <dbReference type="EMBL" id="SZX71296.1"/>
    </source>
</evidence>
<dbReference type="EMBL" id="FNXT01001043">
    <property type="protein sequence ID" value="SZX71296.1"/>
    <property type="molecule type" value="Genomic_DNA"/>
</dbReference>
<gene>
    <name evidence="2" type="ORF">BQ4739_LOCUS11430</name>
</gene>
<accession>A0A383W3Q3</accession>
<dbReference type="Proteomes" id="UP000256970">
    <property type="component" value="Unassembled WGS sequence"/>
</dbReference>
<evidence type="ECO:0000256" key="1">
    <source>
        <dbReference type="SAM" id="SignalP"/>
    </source>
</evidence>
<proteinExistence type="predicted"/>
<evidence type="ECO:0000313" key="3">
    <source>
        <dbReference type="Proteomes" id="UP000256970"/>
    </source>
</evidence>
<reference evidence="2 3" key="1">
    <citation type="submission" date="2016-10" db="EMBL/GenBank/DDBJ databases">
        <authorList>
            <person name="Cai Z."/>
        </authorList>
    </citation>
    <scope>NUCLEOTIDE SEQUENCE [LARGE SCALE GENOMIC DNA]</scope>
</reference>
<feature type="signal peptide" evidence="1">
    <location>
        <begin position="1"/>
        <end position="22"/>
    </location>
</feature>